<evidence type="ECO:0000256" key="1">
    <source>
        <dbReference type="ARBA" id="ARBA00023015"/>
    </source>
</evidence>
<dbReference type="EMBL" id="AP023354">
    <property type="protein sequence ID" value="BCJ31833.1"/>
    <property type="molecule type" value="Genomic_DNA"/>
</dbReference>
<dbReference type="GO" id="GO:0003700">
    <property type="term" value="F:DNA-binding transcription factor activity"/>
    <property type="evidence" value="ECO:0007669"/>
    <property type="project" value="TreeGrafter"/>
</dbReference>
<dbReference type="Pfam" id="PF02909">
    <property type="entry name" value="TetR_C_1"/>
    <property type="match status" value="1"/>
</dbReference>
<dbReference type="SUPFAM" id="SSF46689">
    <property type="entry name" value="Homeodomain-like"/>
    <property type="match status" value="1"/>
</dbReference>
<name>A0A810L970_9ACTN</name>
<dbReference type="PROSITE" id="PS50977">
    <property type="entry name" value="HTH_TETR_2"/>
    <property type="match status" value="1"/>
</dbReference>
<dbReference type="Gene3D" id="1.10.357.10">
    <property type="entry name" value="Tetracycline Repressor, domain 2"/>
    <property type="match status" value="1"/>
</dbReference>
<dbReference type="GO" id="GO:0045892">
    <property type="term" value="P:negative regulation of DNA-templated transcription"/>
    <property type="evidence" value="ECO:0007669"/>
    <property type="project" value="InterPro"/>
</dbReference>
<accession>A0A810L970</accession>
<dbReference type="InterPro" id="IPR036271">
    <property type="entry name" value="Tet_transcr_reg_TetR-rel_C_sf"/>
</dbReference>
<dbReference type="Pfam" id="PF00440">
    <property type="entry name" value="TetR_N"/>
    <property type="match status" value="1"/>
</dbReference>
<keyword evidence="3" id="KW-0804">Transcription</keyword>
<dbReference type="SUPFAM" id="SSF48498">
    <property type="entry name" value="Tetracyclin repressor-like, C-terminal domain"/>
    <property type="match status" value="1"/>
</dbReference>
<sequence length="206" mass="22448">MPAGELNRSVIARAALTLVDREGLGALSMRRLGAELGVEGMAVYHHFANKDALLDEVVTEVLRQTAPEPTGDWRADVRALSHAFRNTVRAHPALLMVTMTRPVDTPETAAFREAQYAALTAAGLSGGALLDAHRTWGSYLVGYLVVEYQAEHSGYRDSDWTPTRRDGFPLTAGLSPYQAGRGWDEQFDVGLDLVLDGISALRGRSR</sequence>
<dbReference type="PANTHER" id="PTHR30055:SF151">
    <property type="entry name" value="TRANSCRIPTIONAL REGULATORY PROTEIN"/>
    <property type="match status" value="1"/>
</dbReference>
<dbReference type="GO" id="GO:0000976">
    <property type="term" value="F:transcription cis-regulatory region binding"/>
    <property type="evidence" value="ECO:0007669"/>
    <property type="project" value="TreeGrafter"/>
</dbReference>
<dbReference type="InterPro" id="IPR001647">
    <property type="entry name" value="HTH_TetR"/>
</dbReference>
<evidence type="ECO:0000313" key="6">
    <source>
        <dbReference type="EMBL" id="BCJ31833.1"/>
    </source>
</evidence>
<evidence type="ECO:0000256" key="2">
    <source>
        <dbReference type="ARBA" id="ARBA00023125"/>
    </source>
</evidence>
<evidence type="ECO:0000313" key="7">
    <source>
        <dbReference type="Proteomes" id="UP000680750"/>
    </source>
</evidence>
<keyword evidence="2 4" id="KW-0238">DNA-binding</keyword>
<keyword evidence="7" id="KW-1185">Reference proteome</keyword>
<dbReference type="KEGG" id="aser:Asera_59410"/>
<evidence type="ECO:0000256" key="3">
    <source>
        <dbReference type="ARBA" id="ARBA00023163"/>
    </source>
</evidence>
<dbReference type="InterPro" id="IPR009057">
    <property type="entry name" value="Homeodomain-like_sf"/>
</dbReference>
<dbReference type="AlphaFoldDB" id="A0A810L970"/>
<proteinExistence type="predicted"/>
<dbReference type="PRINTS" id="PR00455">
    <property type="entry name" value="HTHTETR"/>
</dbReference>
<dbReference type="Gene3D" id="1.10.10.60">
    <property type="entry name" value="Homeodomain-like"/>
    <property type="match status" value="1"/>
</dbReference>
<evidence type="ECO:0000256" key="4">
    <source>
        <dbReference type="PROSITE-ProRule" id="PRU00335"/>
    </source>
</evidence>
<protein>
    <submittedName>
        <fullName evidence="6">TetR family transcriptional regulator</fullName>
    </submittedName>
</protein>
<reference evidence="6" key="1">
    <citation type="submission" date="2020-08" db="EMBL/GenBank/DDBJ databases">
        <title>Whole genome shotgun sequence of Actinocatenispora sera NBRC 101916.</title>
        <authorList>
            <person name="Komaki H."/>
            <person name="Tamura T."/>
        </authorList>
    </citation>
    <scope>NUCLEOTIDE SEQUENCE</scope>
    <source>
        <strain evidence="6">NBRC 101916</strain>
    </source>
</reference>
<dbReference type="RefSeq" id="WP_051801321.1">
    <property type="nucleotide sequence ID" value="NZ_AP023354.1"/>
</dbReference>
<feature type="DNA-binding region" description="H-T-H motif" evidence="4">
    <location>
        <begin position="28"/>
        <end position="47"/>
    </location>
</feature>
<dbReference type="PANTHER" id="PTHR30055">
    <property type="entry name" value="HTH-TYPE TRANSCRIPTIONAL REGULATOR RUTR"/>
    <property type="match status" value="1"/>
</dbReference>
<keyword evidence="1" id="KW-0805">Transcription regulation</keyword>
<dbReference type="InterPro" id="IPR004111">
    <property type="entry name" value="Repressor_TetR_C"/>
</dbReference>
<dbReference type="InterPro" id="IPR050109">
    <property type="entry name" value="HTH-type_TetR-like_transc_reg"/>
</dbReference>
<gene>
    <name evidence="6" type="ORF">Asera_59410</name>
</gene>
<feature type="domain" description="HTH tetR-type" evidence="5">
    <location>
        <begin position="5"/>
        <end position="65"/>
    </location>
</feature>
<dbReference type="Proteomes" id="UP000680750">
    <property type="component" value="Chromosome"/>
</dbReference>
<organism evidence="6 7">
    <name type="scientific">Actinocatenispora sera</name>
    <dbReference type="NCBI Taxonomy" id="390989"/>
    <lineage>
        <taxon>Bacteria</taxon>
        <taxon>Bacillati</taxon>
        <taxon>Actinomycetota</taxon>
        <taxon>Actinomycetes</taxon>
        <taxon>Micromonosporales</taxon>
        <taxon>Micromonosporaceae</taxon>
        <taxon>Actinocatenispora</taxon>
    </lineage>
</organism>
<evidence type="ECO:0000259" key="5">
    <source>
        <dbReference type="PROSITE" id="PS50977"/>
    </source>
</evidence>